<accession>A0ABN0AZP7</accession>
<evidence type="ECO:0000313" key="3">
    <source>
        <dbReference type="Proteomes" id="UP000004431"/>
    </source>
</evidence>
<sequence>MVEQDKIATSVTNAHQARASTPSSHTCGRHAQLHQAVLPLFL</sequence>
<dbReference type="EMBL" id="AEDQ01000023">
    <property type="protein sequence ID" value="EFL43967.1"/>
    <property type="molecule type" value="Genomic_DNA"/>
</dbReference>
<protein>
    <submittedName>
        <fullName evidence="2">Uncharacterized protein</fullName>
    </submittedName>
</protein>
<feature type="region of interest" description="Disordered" evidence="1">
    <location>
        <begin position="1"/>
        <end position="28"/>
    </location>
</feature>
<evidence type="ECO:0000256" key="1">
    <source>
        <dbReference type="SAM" id="MobiDB-lite"/>
    </source>
</evidence>
<keyword evidence="3" id="KW-1185">Reference proteome</keyword>
<name>A0ABN0AZP7_9ACTN</name>
<evidence type="ECO:0000313" key="2">
    <source>
        <dbReference type="EMBL" id="EFL43967.1"/>
    </source>
</evidence>
<gene>
    <name evidence="2" type="ORF">HMPREF9248_0861</name>
</gene>
<feature type="compositionally biased region" description="Polar residues" evidence="1">
    <location>
        <begin position="7"/>
        <end position="26"/>
    </location>
</feature>
<organism evidence="2 3">
    <name type="scientific">Fannyhessea vaginae PB189-T1-4</name>
    <dbReference type="NCBI Taxonomy" id="866774"/>
    <lineage>
        <taxon>Bacteria</taxon>
        <taxon>Bacillati</taxon>
        <taxon>Actinomycetota</taxon>
        <taxon>Coriobacteriia</taxon>
        <taxon>Coriobacteriales</taxon>
        <taxon>Atopobiaceae</taxon>
        <taxon>Fannyhessea</taxon>
    </lineage>
</organism>
<dbReference type="Proteomes" id="UP000004431">
    <property type="component" value="Unassembled WGS sequence"/>
</dbReference>
<proteinExistence type="predicted"/>
<comment type="caution">
    <text evidence="2">The sequence shown here is derived from an EMBL/GenBank/DDBJ whole genome shotgun (WGS) entry which is preliminary data.</text>
</comment>
<reference evidence="2 3" key="1">
    <citation type="submission" date="2010-08" db="EMBL/GenBank/DDBJ databases">
        <authorList>
            <person name="Durkin A.S."/>
            <person name="Madupu R."/>
            <person name="Torralba M."/>
            <person name="Gillis M."/>
            <person name="Methe B."/>
            <person name="Sutton G."/>
            <person name="Nelson K.E."/>
        </authorList>
    </citation>
    <scope>NUCLEOTIDE SEQUENCE [LARGE SCALE GENOMIC DNA]</scope>
    <source>
        <strain evidence="2 3">PB189-T1-4</strain>
    </source>
</reference>